<dbReference type="Proteomes" id="UP000807769">
    <property type="component" value="Unassembled WGS sequence"/>
</dbReference>
<feature type="domain" description="Tetrapyrrole biosynthesis uroporphyrinogen III synthase" evidence="1">
    <location>
        <begin position="16"/>
        <end position="286"/>
    </location>
</feature>
<reference evidence="2" key="1">
    <citation type="journal article" date="2020" name="New Phytol.">
        <title>Comparative genomics reveals dynamic genome evolution in host specialist ectomycorrhizal fungi.</title>
        <authorList>
            <person name="Lofgren L.A."/>
            <person name="Nguyen N.H."/>
            <person name="Vilgalys R."/>
            <person name="Ruytinx J."/>
            <person name="Liao H.L."/>
            <person name="Branco S."/>
            <person name="Kuo A."/>
            <person name="LaButti K."/>
            <person name="Lipzen A."/>
            <person name="Andreopoulos W."/>
            <person name="Pangilinan J."/>
            <person name="Riley R."/>
            <person name="Hundley H."/>
            <person name="Na H."/>
            <person name="Barry K."/>
            <person name="Grigoriev I.V."/>
            <person name="Stajich J.E."/>
            <person name="Kennedy P.G."/>
        </authorList>
    </citation>
    <scope>NUCLEOTIDE SEQUENCE</scope>
    <source>
        <strain evidence="2">MN1</strain>
    </source>
</reference>
<evidence type="ECO:0000313" key="3">
    <source>
        <dbReference type="Proteomes" id="UP000807769"/>
    </source>
</evidence>
<dbReference type="GO" id="GO:0006780">
    <property type="term" value="P:uroporphyrinogen III biosynthetic process"/>
    <property type="evidence" value="ECO:0007669"/>
    <property type="project" value="InterPro"/>
</dbReference>
<dbReference type="GO" id="GO:0005829">
    <property type="term" value="C:cytosol"/>
    <property type="evidence" value="ECO:0007669"/>
    <property type="project" value="TreeGrafter"/>
</dbReference>
<dbReference type="PANTHER" id="PTHR12390:SF0">
    <property type="entry name" value="UROPORPHYRINOGEN-III SYNTHASE"/>
    <property type="match status" value="1"/>
</dbReference>
<dbReference type="InterPro" id="IPR039793">
    <property type="entry name" value="UROS/Hem4"/>
</dbReference>
<protein>
    <submittedName>
        <fullName evidence="2">Tetrapyrrole biosynthesis, uroporphyrinogen III synthase</fullName>
    </submittedName>
</protein>
<dbReference type="Gene3D" id="3.40.50.10090">
    <property type="match status" value="2"/>
</dbReference>
<dbReference type="InterPro" id="IPR036108">
    <property type="entry name" value="4pyrrol_syn_uPrphyn_synt_sf"/>
</dbReference>
<sequence>MSNVLLLRAANQDSPDRYENAFRSRGYHPISVPVLETVIVCREELARRLSIGPEKQSLSGVIITSQRAVEAWSEAARSLIIADNNTPLKPEFDWWSVPFYAVGEATSVALRDLCEKIPLYTPRDIRGGSETGTAERLAGFILKDLPSDGTSRKLLYLTGDKNRDTLPRILESAGVALDPLQVYATKGSSMFPHDLSLALERLKEEGLSWGWIVYFAPSAAEFVTPILRNHFALPAVNPSTEDCAKLSEHHHVKVAAIGPTTESFLQQTLKLSVAVTARNPKADDLADAVLQHDEAQ</sequence>
<dbReference type="SUPFAM" id="SSF69618">
    <property type="entry name" value="HemD-like"/>
    <property type="match status" value="1"/>
</dbReference>
<evidence type="ECO:0000313" key="2">
    <source>
        <dbReference type="EMBL" id="KAG1816790.1"/>
    </source>
</evidence>
<dbReference type="PANTHER" id="PTHR12390">
    <property type="entry name" value="UROPORPHYRINOGEN III SYNTHASE"/>
    <property type="match status" value="1"/>
</dbReference>
<keyword evidence="3" id="KW-1185">Reference proteome</keyword>
<gene>
    <name evidence="2" type="ORF">BJ212DRAFT_1353266</name>
</gene>
<organism evidence="2 3">
    <name type="scientific">Suillus subaureus</name>
    <dbReference type="NCBI Taxonomy" id="48587"/>
    <lineage>
        <taxon>Eukaryota</taxon>
        <taxon>Fungi</taxon>
        <taxon>Dikarya</taxon>
        <taxon>Basidiomycota</taxon>
        <taxon>Agaricomycotina</taxon>
        <taxon>Agaricomycetes</taxon>
        <taxon>Agaricomycetidae</taxon>
        <taxon>Boletales</taxon>
        <taxon>Suillineae</taxon>
        <taxon>Suillaceae</taxon>
        <taxon>Suillus</taxon>
    </lineage>
</organism>
<comment type="caution">
    <text evidence="2">The sequence shown here is derived from an EMBL/GenBank/DDBJ whole genome shotgun (WGS) entry which is preliminary data.</text>
</comment>
<name>A0A9P7EBF0_9AGAM</name>
<dbReference type="AlphaFoldDB" id="A0A9P7EBF0"/>
<dbReference type="Pfam" id="PF02602">
    <property type="entry name" value="HEM4"/>
    <property type="match status" value="1"/>
</dbReference>
<dbReference type="EMBL" id="JABBWG010000015">
    <property type="protein sequence ID" value="KAG1816790.1"/>
    <property type="molecule type" value="Genomic_DNA"/>
</dbReference>
<dbReference type="OrthoDB" id="5595751at2759"/>
<dbReference type="RefSeq" id="XP_041193350.1">
    <property type="nucleotide sequence ID" value="XM_041335583.1"/>
</dbReference>
<dbReference type="GeneID" id="64629600"/>
<accession>A0A9P7EBF0</accession>
<evidence type="ECO:0000259" key="1">
    <source>
        <dbReference type="Pfam" id="PF02602"/>
    </source>
</evidence>
<proteinExistence type="predicted"/>
<dbReference type="InterPro" id="IPR003754">
    <property type="entry name" value="4pyrrol_synth_uPrphyn_synth"/>
</dbReference>
<dbReference type="CDD" id="cd06578">
    <property type="entry name" value="HemD"/>
    <property type="match status" value="1"/>
</dbReference>
<dbReference type="GO" id="GO:0004852">
    <property type="term" value="F:uroporphyrinogen-III synthase activity"/>
    <property type="evidence" value="ECO:0007669"/>
    <property type="project" value="InterPro"/>
</dbReference>